<dbReference type="VEuPathDB" id="TriTrypDB:Tbg972.11.12140"/>
<dbReference type="EMBL" id="FN554974">
    <property type="protein sequence ID" value="CBH18095.1"/>
    <property type="molecule type" value="Genomic_DNA"/>
</dbReference>
<name>D0A8U4_TRYB9</name>
<feature type="transmembrane region" description="Helical" evidence="1">
    <location>
        <begin position="85"/>
        <end position="108"/>
    </location>
</feature>
<dbReference type="Proteomes" id="UP000002316">
    <property type="component" value="Chromosome 11"/>
</dbReference>
<dbReference type="AlphaFoldDB" id="D0A8U4"/>
<sequence length="160" mass="17824">MEACVGGCRNEGEVGKQDVLERLRTYWSDERMKQKDVKERLSPDCGQARSTEHALNPFQKMRGGSCAVLPAVSHPLFSFVVCDKVFSCGGLLLYIYFCVSALSLYGWLVSLQTCDPLLPSVLSLFSVGDAVCPLLCHAGTKDATHSVHRYIHIYIYMRIT</sequence>
<gene>
    <name evidence="2" type="ORF">TbgDal_XI12140</name>
</gene>
<dbReference type="RefSeq" id="XP_011780359.1">
    <property type="nucleotide sequence ID" value="XM_011782057.1"/>
</dbReference>
<evidence type="ECO:0000256" key="1">
    <source>
        <dbReference type="SAM" id="Phobius"/>
    </source>
</evidence>
<evidence type="ECO:0000313" key="2">
    <source>
        <dbReference type="EMBL" id="CBH18095.1"/>
    </source>
</evidence>
<dbReference type="GeneID" id="23866370"/>
<protein>
    <submittedName>
        <fullName evidence="2">T. brucei spp.-specific protein</fullName>
    </submittedName>
</protein>
<reference evidence="3" key="1">
    <citation type="journal article" date="2010" name="PLoS Negl. Trop. Dis.">
        <title>The genome sequence of Trypanosoma brucei gambiense, causative agent of chronic human african trypanosomiasis.</title>
        <authorList>
            <person name="Jackson A.P."/>
            <person name="Sanders M."/>
            <person name="Berry A."/>
            <person name="McQuillan J."/>
            <person name="Aslett M.A."/>
            <person name="Quail M.A."/>
            <person name="Chukualim B."/>
            <person name="Capewell P."/>
            <person name="MacLeod A."/>
            <person name="Melville S.E."/>
            <person name="Gibson W."/>
            <person name="Barry J.D."/>
            <person name="Berriman M."/>
            <person name="Hertz-Fowler C."/>
        </authorList>
    </citation>
    <scope>NUCLEOTIDE SEQUENCE [LARGE SCALE GENOMIC DNA]</scope>
    <source>
        <strain evidence="3">MHOM/CI/86/DAL972</strain>
    </source>
</reference>
<proteinExistence type="predicted"/>
<evidence type="ECO:0000313" key="3">
    <source>
        <dbReference type="Proteomes" id="UP000002316"/>
    </source>
</evidence>
<accession>D0A8U4</accession>
<keyword evidence="1" id="KW-0472">Membrane</keyword>
<dbReference type="KEGG" id="tbg:TbgDal_XI12140"/>
<keyword evidence="1" id="KW-1133">Transmembrane helix</keyword>
<organism evidence="2 3">
    <name type="scientific">Trypanosoma brucei gambiense (strain MHOM/CI/86/DAL972)</name>
    <dbReference type="NCBI Taxonomy" id="679716"/>
    <lineage>
        <taxon>Eukaryota</taxon>
        <taxon>Discoba</taxon>
        <taxon>Euglenozoa</taxon>
        <taxon>Kinetoplastea</taxon>
        <taxon>Metakinetoplastina</taxon>
        <taxon>Trypanosomatida</taxon>
        <taxon>Trypanosomatidae</taxon>
        <taxon>Trypanosoma</taxon>
    </lineage>
</organism>
<keyword evidence="1" id="KW-0812">Transmembrane</keyword>